<feature type="compositionally biased region" description="Low complexity" evidence="1">
    <location>
        <begin position="529"/>
        <end position="540"/>
    </location>
</feature>
<gene>
    <name evidence="2" type="ORF">DERP_005108</name>
</gene>
<feature type="region of interest" description="Disordered" evidence="1">
    <location>
        <begin position="149"/>
        <end position="192"/>
    </location>
</feature>
<proteinExistence type="predicted"/>
<feature type="compositionally biased region" description="Polar residues" evidence="1">
    <location>
        <begin position="309"/>
        <end position="321"/>
    </location>
</feature>
<name>A0ABQ8JTD5_DERPT</name>
<feature type="region of interest" description="Disordered" evidence="1">
    <location>
        <begin position="309"/>
        <end position="345"/>
    </location>
</feature>
<reference evidence="2 3" key="2">
    <citation type="journal article" date="2022" name="Mol. Biol. Evol.">
        <title>Comparative Genomics Reveals Insights into the Divergent Evolution of Astigmatic Mites and Household Pest Adaptations.</title>
        <authorList>
            <person name="Xiong Q."/>
            <person name="Wan A.T."/>
            <person name="Liu X."/>
            <person name="Fung C.S."/>
            <person name="Xiao X."/>
            <person name="Malainual N."/>
            <person name="Hou J."/>
            <person name="Wang L."/>
            <person name="Wang M."/>
            <person name="Yang K.Y."/>
            <person name="Cui Y."/>
            <person name="Leung E.L."/>
            <person name="Nong W."/>
            <person name="Shin S.K."/>
            <person name="Au S.W."/>
            <person name="Jeong K.Y."/>
            <person name="Chew F.T."/>
            <person name="Hui J.H."/>
            <person name="Leung T.F."/>
            <person name="Tungtrongchitr A."/>
            <person name="Zhong N."/>
            <person name="Liu Z."/>
            <person name="Tsui S.K."/>
        </authorList>
    </citation>
    <scope>NUCLEOTIDE SEQUENCE [LARGE SCALE GENOMIC DNA]</scope>
    <source>
        <strain evidence="2">Derp</strain>
    </source>
</reference>
<dbReference type="EMBL" id="NJHN03000017">
    <property type="protein sequence ID" value="KAH9425889.1"/>
    <property type="molecule type" value="Genomic_DNA"/>
</dbReference>
<feature type="region of interest" description="Disordered" evidence="1">
    <location>
        <begin position="470"/>
        <end position="638"/>
    </location>
</feature>
<evidence type="ECO:0000313" key="2">
    <source>
        <dbReference type="EMBL" id="KAH9425889.1"/>
    </source>
</evidence>
<feature type="compositionally biased region" description="Low complexity" evidence="1">
    <location>
        <begin position="228"/>
        <end position="238"/>
    </location>
</feature>
<feature type="compositionally biased region" description="Low complexity" evidence="1">
    <location>
        <begin position="473"/>
        <end position="487"/>
    </location>
</feature>
<feature type="compositionally biased region" description="Low complexity" evidence="1">
    <location>
        <begin position="322"/>
        <end position="344"/>
    </location>
</feature>
<comment type="caution">
    <text evidence="2">The sequence shown here is derived from an EMBL/GenBank/DDBJ whole genome shotgun (WGS) entry which is preliminary data.</text>
</comment>
<feature type="compositionally biased region" description="Polar residues" evidence="1">
    <location>
        <begin position="243"/>
        <end position="253"/>
    </location>
</feature>
<dbReference type="Proteomes" id="UP000887458">
    <property type="component" value="Unassembled WGS sequence"/>
</dbReference>
<evidence type="ECO:0000256" key="1">
    <source>
        <dbReference type="SAM" id="MobiDB-lite"/>
    </source>
</evidence>
<feature type="compositionally biased region" description="Polar residues" evidence="1">
    <location>
        <begin position="493"/>
        <end position="508"/>
    </location>
</feature>
<feature type="compositionally biased region" description="Polar residues" evidence="1">
    <location>
        <begin position="572"/>
        <end position="583"/>
    </location>
</feature>
<organism evidence="2 3">
    <name type="scientific">Dermatophagoides pteronyssinus</name>
    <name type="common">European house dust mite</name>
    <dbReference type="NCBI Taxonomy" id="6956"/>
    <lineage>
        <taxon>Eukaryota</taxon>
        <taxon>Metazoa</taxon>
        <taxon>Ecdysozoa</taxon>
        <taxon>Arthropoda</taxon>
        <taxon>Chelicerata</taxon>
        <taxon>Arachnida</taxon>
        <taxon>Acari</taxon>
        <taxon>Acariformes</taxon>
        <taxon>Sarcoptiformes</taxon>
        <taxon>Astigmata</taxon>
        <taxon>Psoroptidia</taxon>
        <taxon>Analgoidea</taxon>
        <taxon>Pyroglyphidae</taxon>
        <taxon>Dermatophagoidinae</taxon>
        <taxon>Dermatophagoides</taxon>
    </lineage>
</organism>
<sequence length="711" mass="79396">MWNLCRAQCPASILQQSSSIFGISNADNTNTNQQQQQRFSSSSSSIKNDSSTLWSKKSSISRHLADSFDTFNQILSPTIDIVDNNNKHNLRYSKFDQPIDDKPLTTTKTPISIVNKLWNDNQSIIIDKQPNTKNQTTAKAETLTLSKEFGVGHNNNQLDSDQSKSKQQIINDNKMDNNNNTDSSMNRQTEYSRQYQWQLPMIDTKPVKQEPMMSQYQRSYGYFDHHNQQQQQQQQQQQHSDHPITSYSQPASLTNSYNSQYDVIDSIGDNNVNRSQKSLKSYQNAIVPGSAVRNIGSKELSLKSSKCQSSIQQLANENNDNSQQQHQQQQPSSSSTALSQPQQQMDSLKSCHSLFDFEPSPPPSTLTSIDYPSKSEYHSKFKDFNEYVYVEGDGFKKGDSLSLQAQQMAHSWFNEVTERSRQACKYRARSRNGATPVNPEYSWNGVPVKDRNDLAALALATRLVIEQKRSERNYSTNTSSSSRSASAKPHLRNSGQSSITMKMNSAPPSLQDDRSIGSKPRPVTRKPVTKTTTTTAAATTNVKQSNVDRNNNNSKIVSSKAISVKKPPPSSTTAASNQASVDNGSKKIWIKPVKKPTANESESTTKTTKSIGANDSNIGKQREFDPEPKQVPLHTTQIKSPEQISGIKSPSPESWKVTIEKGGLNWVNGGQTTTTTTAPVNFPDQQSLLQQQQQQNDQMVRPVPINGISRL</sequence>
<feature type="region of interest" description="Disordered" evidence="1">
    <location>
        <begin position="673"/>
        <end position="711"/>
    </location>
</feature>
<evidence type="ECO:0000313" key="3">
    <source>
        <dbReference type="Proteomes" id="UP000887458"/>
    </source>
</evidence>
<keyword evidence="3" id="KW-1185">Reference proteome</keyword>
<feature type="compositionally biased region" description="Low complexity" evidence="1">
    <location>
        <begin position="165"/>
        <end position="186"/>
    </location>
</feature>
<feature type="compositionally biased region" description="Low complexity" evidence="1">
    <location>
        <begin position="684"/>
        <end position="698"/>
    </location>
</feature>
<accession>A0ABQ8JTD5</accession>
<protein>
    <submittedName>
        <fullName evidence="2">Uncharacterized protein</fullName>
    </submittedName>
</protein>
<reference evidence="2 3" key="1">
    <citation type="journal article" date="2018" name="J. Allergy Clin. Immunol.">
        <title>High-quality assembly of Dermatophagoides pteronyssinus genome and transcriptome reveals a wide range of novel allergens.</title>
        <authorList>
            <person name="Liu X.Y."/>
            <person name="Yang K.Y."/>
            <person name="Wang M.Q."/>
            <person name="Kwok J.S."/>
            <person name="Zeng X."/>
            <person name="Yang Z."/>
            <person name="Xiao X.J."/>
            <person name="Lau C.P."/>
            <person name="Li Y."/>
            <person name="Huang Z.M."/>
            <person name="Ba J.G."/>
            <person name="Yim A.K."/>
            <person name="Ouyang C.Y."/>
            <person name="Ngai S.M."/>
            <person name="Chan T.F."/>
            <person name="Leung E.L."/>
            <person name="Liu L."/>
            <person name="Liu Z.G."/>
            <person name="Tsui S.K."/>
        </authorList>
    </citation>
    <scope>NUCLEOTIDE SEQUENCE [LARGE SCALE GENOMIC DNA]</scope>
    <source>
        <strain evidence="2">Derp</strain>
    </source>
</reference>
<feature type="compositionally biased region" description="Low complexity" evidence="1">
    <location>
        <begin position="550"/>
        <end position="565"/>
    </location>
</feature>
<feature type="compositionally biased region" description="Low complexity" evidence="1">
    <location>
        <begin position="600"/>
        <end position="610"/>
    </location>
</feature>
<feature type="region of interest" description="Disordered" evidence="1">
    <location>
        <begin position="225"/>
        <end position="253"/>
    </location>
</feature>